<accession>A0A498IIN4</accession>
<feature type="compositionally biased region" description="Basic and acidic residues" evidence="1">
    <location>
        <begin position="1"/>
        <end position="12"/>
    </location>
</feature>
<evidence type="ECO:0000313" key="3">
    <source>
        <dbReference type="Proteomes" id="UP000290289"/>
    </source>
</evidence>
<evidence type="ECO:0000256" key="1">
    <source>
        <dbReference type="SAM" id="MobiDB-lite"/>
    </source>
</evidence>
<reference evidence="2 3" key="1">
    <citation type="submission" date="2018-10" db="EMBL/GenBank/DDBJ databases">
        <title>A high-quality apple genome assembly.</title>
        <authorList>
            <person name="Hu J."/>
        </authorList>
    </citation>
    <scope>NUCLEOTIDE SEQUENCE [LARGE SCALE GENOMIC DNA]</scope>
    <source>
        <strain evidence="3">cv. HFTH1</strain>
        <tissue evidence="2">Young leaf</tissue>
    </source>
</reference>
<feature type="region of interest" description="Disordered" evidence="1">
    <location>
        <begin position="1"/>
        <end position="22"/>
    </location>
</feature>
<dbReference type="EMBL" id="RDQH01000338">
    <property type="protein sequence ID" value="RXH82024.1"/>
    <property type="molecule type" value="Genomic_DNA"/>
</dbReference>
<evidence type="ECO:0000313" key="2">
    <source>
        <dbReference type="EMBL" id="RXH82024.1"/>
    </source>
</evidence>
<dbReference type="AlphaFoldDB" id="A0A498IIN4"/>
<gene>
    <name evidence="2" type="ORF">DVH24_036365</name>
</gene>
<proteinExistence type="predicted"/>
<keyword evidence="3" id="KW-1185">Reference proteome</keyword>
<comment type="caution">
    <text evidence="2">The sequence shown here is derived from an EMBL/GenBank/DDBJ whole genome shotgun (WGS) entry which is preliminary data.</text>
</comment>
<dbReference type="Proteomes" id="UP000290289">
    <property type="component" value="Chromosome 12"/>
</dbReference>
<sequence>MVGPKAADHKEAGPMATGPELPAFPKSVVANAIHSPKTGPKSESYQTVARWDWLKKAEWNSEEADED</sequence>
<organism evidence="2 3">
    <name type="scientific">Malus domestica</name>
    <name type="common">Apple</name>
    <name type="synonym">Pyrus malus</name>
    <dbReference type="NCBI Taxonomy" id="3750"/>
    <lineage>
        <taxon>Eukaryota</taxon>
        <taxon>Viridiplantae</taxon>
        <taxon>Streptophyta</taxon>
        <taxon>Embryophyta</taxon>
        <taxon>Tracheophyta</taxon>
        <taxon>Spermatophyta</taxon>
        <taxon>Magnoliopsida</taxon>
        <taxon>eudicotyledons</taxon>
        <taxon>Gunneridae</taxon>
        <taxon>Pentapetalae</taxon>
        <taxon>rosids</taxon>
        <taxon>fabids</taxon>
        <taxon>Rosales</taxon>
        <taxon>Rosaceae</taxon>
        <taxon>Amygdaloideae</taxon>
        <taxon>Maleae</taxon>
        <taxon>Malus</taxon>
    </lineage>
</organism>
<name>A0A498IIN4_MALDO</name>
<protein>
    <submittedName>
        <fullName evidence="2">Uncharacterized protein</fullName>
    </submittedName>
</protein>